<sequence length="378" mass="43889">MDFFWLVLFMVVIGAAIGAVTNSIAIRMLFHPYRPLYIGKWQLPFTPGLIPKRRSELAEQLGKTVAEYLLTPESIERKLSHPDFQKDIVVLLQQEAKPFLSSDKTISEVLEKVHFHEAEQKAEQWVEQWIDKKYRTMKDFYLDQTVKESLPFEWLDKMEVKIPEISDYIIYKGIDYFSSLEGRQRIKKMTDDFLAEWGKLGSMIQMILGNTTLEDKIQPEILKFLKSPGTKELMDTLLKNEWEKILDWKWSYVLTQFSDEKALEKGKAFVLHQLNLHSLFEKSVSDLMKPFEEKIIDDVIPTLVKKGGHFVATRIPVMMEKLHIAEIVREQVETFSLERLEEMVLEISRRELKMITFLGGLLGGAIGLLQGVIVGLFS</sequence>
<evidence type="ECO:0000256" key="6">
    <source>
        <dbReference type="SAM" id="Phobius"/>
    </source>
</evidence>
<keyword evidence="4 6" id="KW-1133">Transmembrane helix</keyword>
<evidence type="ECO:0000256" key="5">
    <source>
        <dbReference type="ARBA" id="ARBA00023136"/>
    </source>
</evidence>
<evidence type="ECO:0000256" key="3">
    <source>
        <dbReference type="ARBA" id="ARBA00022692"/>
    </source>
</evidence>
<evidence type="ECO:0000256" key="4">
    <source>
        <dbReference type="ARBA" id="ARBA00022989"/>
    </source>
</evidence>
<feature type="transmembrane region" description="Helical" evidence="6">
    <location>
        <begin position="355"/>
        <end position="377"/>
    </location>
</feature>
<evidence type="ECO:0000313" key="7">
    <source>
        <dbReference type="EMBL" id="WXB93928.1"/>
    </source>
</evidence>
<accession>A0ABZ2N872</accession>
<reference evidence="7 8" key="1">
    <citation type="submission" date="2024-02" db="EMBL/GenBank/DDBJ databases">
        <title>Seven novel Bacillus-like species.</title>
        <authorList>
            <person name="Liu G."/>
        </authorList>
    </citation>
    <scope>NUCLEOTIDE SEQUENCE [LARGE SCALE GENOMIC DNA]</scope>
    <source>
        <strain evidence="7 8">FJAT-52991</strain>
    </source>
</reference>
<gene>
    <name evidence="7" type="ORF">WDJ61_04670</name>
</gene>
<dbReference type="RefSeq" id="WP_338753480.1">
    <property type="nucleotide sequence ID" value="NZ_CP147404.1"/>
</dbReference>
<dbReference type="Proteomes" id="UP001387364">
    <property type="component" value="Chromosome"/>
</dbReference>
<dbReference type="Pfam" id="PF04286">
    <property type="entry name" value="DUF445"/>
    <property type="match status" value="1"/>
</dbReference>
<evidence type="ECO:0000256" key="1">
    <source>
        <dbReference type="ARBA" id="ARBA00004236"/>
    </source>
</evidence>
<feature type="transmembrane region" description="Helical" evidence="6">
    <location>
        <begin position="6"/>
        <end position="30"/>
    </location>
</feature>
<dbReference type="PANTHER" id="PTHR35791:SF1">
    <property type="entry name" value="UPF0754 MEMBRANE PROTEIN YHEB"/>
    <property type="match status" value="1"/>
</dbReference>
<dbReference type="EMBL" id="CP147404">
    <property type="protein sequence ID" value="WXB93928.1"/>
    <property type="molecule type" value="Genomic_DNA"/>
</dbReference>
<keyword evidence="8" id="KW-1185">Reference proteome</keyword>
<keyword evidence="3 6" id="KW-0812">Transmembrane</keyword>
<comment type="subcellular location">
    <subcellularLocation>
        <location evidence="1">Cell membrane</location>
    </subcellularLocation>
</comment>
<dbReference type="InterPro" id="IPR007383">
    <property type="entry name" value="DUF445"/>
</dbReference>
<name>A0ABZ2N872_9BACI</name>
<proteinExistence type="inferred from homology"/>
<evidence type="ECO:0000313" key="8">
    <source>
        <dbReference type="Proteomes" id="UP001387364"/>
    </source>
</evidence>
<evidence type="ECO:0000256" key="2">
    <source>
        <dbReference type="ARBA" id="ARBA00008053"/>
    </source>
</evidence>
<dbReference type="InterPro" id="IPR016991">
    <property type="entry name" value="UCP032178"/>
</dbReference>
<dbReference type="PIRSF" id="PIRSF032178">
    <property type="entry name" value="UCP032178"/>
    <property type="match status" value="1"/>
</dbReference>
<dbReference type="PANTHER" id="PTHR35791">
    <property type="entry name" value="UPF0754 MEMBRANE PROTEIN YHEB"/>
    <property type="match status" value="1"/>
</dbReference>
<comment type="similarity">
    <text evidence="2">Belongs to the UPF0754 family.</text>
</comment>
<protein>
    <submittedName>
        <fullName evidence="7">DUF445 family protein</fullName>
    </submittedName>
</protein>
<keyword evidence="5 6" id="KW-0472">Membrane</keyword>
<organism evidence="7 8">
    <name type="scientific">Bacillus kandeliae</name>
    <dbReference type="NCBI Taxonomy" id="3129297"/>
    <lineage>
        <taxon>Bacteria</taxon>
        <taxon>Bacillati</taxon>
        <taxon>Bacillota</taxon>
        <taxon>Bacilli</taxon>
        <taxon>Bacillales</taxon>
        <taxon>Bacillaceae</taxon>
        <taxon>Bacillus</taxon>
    </lineage>
</organism>